<evidence type="ECO:0000313" key="2">
    <source>
        <dbReference type="Proteomes" id="UP001151760"/>
    </source>
</evidence>
<accession>A0ABQ5EUT3</accession>
<dbReference type="PANTHER" id="PTHR33067:SF9">
    <property type="entry name" value="RNA-DIRECTED DNA POLYMERASE"/>
    <property type="match status" value="1"/>
</dbReference>
<organism evidence="1 2">
    <name type="scientific">Tanacetum coccineum</name>
    <dbReference type="NCBI Taxonomy" id="301880"/>
    <lineage>
        <taxon>Eukaryota</taxon>
        <taxon>Viridiplantae</taxon>
        <taxon>Streptophyta</taxon>
        <taxon>Embryophyta</taxon>
        <taxon>Tracheophyta</taxon>
        <taxon>Spermatophyta</taxon>
        <taxon>Magnoliopsida</taxon>
        <taxon>eudicotyledons</taxon>
        <taxon>Gunneridae</taxon>
        <taxon>Pentapetalae</taxon>
        <taxon>asterids</taxon>
        <taxon>campanulids</taxon>
        <taxon>Asterales</taxon>
        <taxon>Asteraceae</taxon>
        <taxon>Asteroideae</taxon>
        <taxon>Anthemideae</taxon>
        <taxon>Anthemidinae</taxon>
        <taxon>Tanacetum</taxon>
    </lineage>
</organism>
<gene>
    <name evidence="1" type="ORF">Tco_0989361</name>
</gene>
<sequence>MADKEQTIMQSEMKFKKDPVPFDKSTMPSSQFLGYLKEQDNEAQAFRTLESLKKLKINRSLIHTIKRMPEYLMYVKEVFSSKKPIVEKDAVRLNDRCTAVLQNQPPLKENDPGSFTFPCLIGNSRIRSTLADLGASINVPSNNEVKIEIDSKLCGNIASVAAVTA</sequence>
<dbReference type="Proteomes" id="UP001151760">
    <property type="component" value="Unassembled WGS sequence"/>
</dbReference>
<dbReference type="EMBL" id="BQNB010016660">
    <property type="protein sequence ID" value="GJT54307.1"/>
    <property type="molecule type" value="Genomic_DNA"/>
</dbReference>
<name>A0ABQ5EUT3_9ASTR</name>
<dbReference type="PANTHER" id="PTHR33067">
    <property type="entry name" value="RNA-DIRECTED DNA POLYMERASE-RELATED"/>
    <property type="match status" value="1"/>
</dbReference>
<proteinExistence type="predicted"/>
<reference evidence="1" key="1">
    <citation type="journal article" date="2022" name="Int. J. Mol. Sci.">
        <title>Draft Genome of Tanacetum Coccineum: Genomic Comparison of Closely Related Tanacetum-Family Plants.</title>
        <authorList>
            <person name="Yamashiro T."/>
            <person name="Shiraishi A."/>
            <person name="Nakayama K."/>
            <person name="Satake H."/>
        </authorList>
    </citation>
    <scope>NUCLEOTIDE SEQUENCE</scope>
</reference>
<keyword evidence="2" id="KW-1185">Reference proteome</keyword>
<comment type="caution">
    <text evidence="1">The sequence shown here is derived from an EMBL/GenBank/DDBJ whole genome shotgun (WGS) entry which is preliminary data.</text>
</comment>
<protein>
    <submittedName>
        <fullName evidence="1">Uncharacterized protein</fullName>
    </submittedName>
</protein>
<reference evidence="1" key="2">
    <citation type="submission" date="2022-01" db="EMBL/GenBank/DDBJ databases">
        <authorList>
            <person name="Yamashiro T."/>
            <person name="Shiraishi A."/>
            <person name="Satake H."/>
            <person name="Nakayama K."/>
        </authorList>
    </citation>
    <scope>NUCLEOTIDE SEQUENCE</scope>
</reference>
<evidence type="ECO:0000313" key="1">
    <source>
        <dbReference type="EMBL" id="GJT54307.1"/>
    </source>
</evidence>